<dbReference type="OrthoDB" id="5771335at2"/>
<name>A0A1T2YSQ2_PSEFL</name>
<evidence type="ECO:0000313" key="2">
    <source>
        <dbReference type="Proteomes" id="UP000190965"/>
    </source>
</evidence>
<gene>
    <name evidence="1" type="ORF">BFW87_13760</name>
</gene>
<protein>
    <submittedName>
        <fullName evidence="1">Uncharacterized protein</fullName>
    </submittedName>
</protein>
<proteinExistence type="predicted"/>
<dbReference type="EMBL" id="MSDF01000016">
    <property type="protein sequence ID" value="OPA95108.1"/>
    <property type="molecule type" value="Genomic_DNA"/>
</dbReference>
<dbReference type="Proteomes" id="UP000190965">
    <property type="component" value="Unassembled WGS sequence"/>
</dbReference>
<evidence type="ECO:0000313" key="1">
    <source>
        <dbReference type="EMBL" id="OPA95108.1"/>
    </source>
</evidence>
<accession>A0A1T2YSQ2</accession>
<dbReference type="AlphaFoldDB" id="A0A1T2YSQ2"/>
<comment type="caution">
    <text evidence="1">The sequence shown here is derived from an EMBL/GenBank/DDBJ whole genome shotgun (WGS) entry which is preliminary data.</text>
</comment>
<organism evidence="1 2">
    <name type="scientific">Pseudomonas fluorescens</name>
    <dbReference type="NCBI Taxonomy" id="294"/>
    <lineage>
        <taxon>Bacteria</taxon>
        <taxon>Pseudomonadati</taxon>
        <taxon>Pseudomonadota</taxon>
        <taxon>Gammaproteobacteria</taxon>
        <taxon>Pseudomonadales</taxon>
        <taxon>Pseudomonadaceae</taxon>
        <taxon>Pseudomonas</taxon>
    </lineage>
</organism>
<reference evidence="1 2" key="1">
    <citation type="submission" date="2016-12" db="EMBL/GenBank/DDBJ databases">
        <title>Draft genome sequences of seven strains of Pseudomonas fluorescens that produce 4-formylaminooxyvinylglycine.</title>
        <authorList>
            <person name="Okrent R.A."/>
            <person name="Manning V.A."/>
            <person name="Trippe K.M."/>
        </authorList>
    </citation>
    <scope>NUCLEOTIDE SEQUENCE [LARGE SCALE GENOMIC DNA]</scope>
    <source>
        <strain evidence="1 2">P5A</strain>
    </source>
</reference>
<sequence>MNDELKVAIEHWPFVAPLLRKPQNEDDYDFLVEAVDELVDMTWEDETHPLNGLLDIIVDWVEAYDLEHRRMPQSDE</sequence>